<dbReference type="Proteomes" id="UP000823388">
    <property type="component" value="Chromosome 6N"/>
</dbReference>
<name>A0A8T0R631_PANVG</name>
<accession>A0A8T0R631</accession>
<dbReference type="AlphaFoldDB" id="A0A8T0R631"/>
<keyword evidence="2" id="KW-1185">Reference proteome</keyword>
<comment type="caution">
    <text evidence="1">The sequence shown here is derived from an EMBL/GenBank/DDBJ whole genome shotgun (WGS) entry which is preliminary data.</text>
</comment>
<proteinExistence type="predicted"/>
<organism evidence="1 2">
    <name type="scientific">Panicum virgatum</name>
    <name type="common">Blackwell switchgrass</name>
    <dbReference type="NCBI Taxonomy" id="38727"/>
    <lineage>
        <taxon>Eukaryota</taxon>
        <taxon>Viridiplantae</taxon>
        <taxon>Streptophyta</taxon>
        <taxon>Embryophyta</taxon>
        <taxon>Tracheophyta</taxon>
        <taxon>Spermatophyta</taxon>
        <taxon>Magnoliopsida</taxon>
        <taxon>Liliopsida</taxon>
        <taxon>Poales</taxon>
        <taxon>Poaceae</taxon>
        <taxon>PACMAD clade</taxon>
        <taxon>Panicoideae</taxon>
        <taxon>Panicodae</taxon>
        <taxon>Paniceae</taxon>
        <taxon>Panicinae</taxon>
        <taxon>Panicum</taxon>
        <taxon>Panicum sect. Hiantes</taxon>
    </lineage>
</organism>
<sequence>MLIVDDDMALKHMILGGCVTKKQRQSITYGCTLGGSIFDTCRCGSVGEGSTLIMCIIWAIWKERNNCLFEGKSCTVHELQDKIKLDIRLWIDAGAARLGCLRQE</sequence>
<dbReference type="EMBL" id="CM029048">
    <property type="protein sequence ID" value="KAG2580598.1"/>
    <property type="molecule type" value="Genomic_DNA"/>
</dbReference>
<evidence type="ECO:0000313" key="2">
    <source>
        <dbReference type="Proteomes" id="UP000823388"/>
    </source>
</evidence>
<gene>
    <name evidence="1" type="ORF">PVAP13_6NG358466</name>
</gene>
<reference evidence="1" key="1">
    <citation type="submission" date="2020-05" db="EMBL/GenBank/DDBJ databases">
        <title>WGS assembly of Panicum virgatum.</title>
        <authorList>
            <person name="Lovell J.T."/>
            <person name="Jenkins J."/>
            <person name="Shu S."/>
            <person name="Juenger T.E."/>
            <person name="Schmutz J."/>
        </authorList>
    </citation>
    <scope>NUCLEOTIDE SEQUENCE</scope>
    <source>
        <strain evidence="1">AP13</strain>
    </source>
</reference>
<evidence type="ECO:0000313" key="1">
    <source>
        <dbReference type="EMBL" id="KAG2580598.1"/>
    </source>
</evidence>
<protein>
    <submittedName>
        <fullName evidence="1">Uncharacterized protein</fullName>
    </submittedName>
</protein>